<evidence type="ECO:0000256" key="6">
    <source>
        <dbReference type="ARBA" id="ARBA00023180"/>
    </source>
</evidence>
<keyword evidence="6" id="KW-0325">Glycoprotein</keyword>
<comment type="subcellular location">
    <subcellularLocation>
        <location evidence="1">Membrane</location>
        <topology evidence="1">Single-pass membrane protein</topology>
    </subcellularLocation>
    <subcellularLocation>
        <location evidence="7">Membrane</location>
        <topology evidence="7">Single-pass type II membrane protein</topology>
    </subcellularLocation>
</comment>
<organism evidence="9 10">
    <name type="scientific">Ancylostoma caninum</name>
    <name type="common">Dog hookworm</name>
    <dbReference type="NCBI Taxonomy" id="29170"/>
    <lineage>
        <taxon>Eukaryota</taxon>
        <taxon>Metazoa</taxon>
        <taxon>Ecdysozoa</taxon>
        <taxon>Nematoda</taxon>
        <taxon>Chromadorea</taxon>
        <taxon>Rhabditida</taxon>
        <taxon>Rhabditina</taxon>
        <taxon>Rhabditomorpha</taxon>
        <taxon>Strongyloidea</taxon>
        <taxon>Ancylostomatidae</taxon>
        <taxon>Ancylostomatinae</taxon>
        <taxon>Ancylostoma</taxon>
    </lineage>
</organism>
<feature type="transmembrane region" description="Helical" evidence="7">
    <location>
        <begin position="18"/>
        <end position="35"/>
    </location>
</feature>
<dbReference type="Gene3D" id="3.40.50.300">
    <property type="entry name" value="P-loop containing nucleotide triphosphate hydrolases"/>
    <property type="match status" value="1"/>
</dbReference>
<dbReference type="OrthoDB" id="406981at2759"/>
<evidence type="ECO:0000256" key="2">
    <source>
        <dbReference type="ARBA" id="ARBA00022679"/>
    </source>
</evidence>
<keyword evidence="4 7" id="KW-1133">Transmembrane helix</keyword>
<comment type="caution">
    <text evidence="9">The sequence shown here is derived from an EMBL/GenBank/DDBJ whole genome shotgun (WGS) entry which is preliminary data.</text>
</comment>
<dbReference type="PANTHER" id="PTHR12812:SF0">
    <property type="entry name" value="HEPARAN-SULFATE 6-O-SULFOTRANSFERASE"/>
    <property type="match status" value="1"/>
</dbReference>
<dbReference type="AlphaFoldDB" id="A0A368F6G5"/>
<keyword evidence="7" id="KW-0735">Signal-anchor</keyword>
<evidence type="ECO:0000256" key="3">
    <source>
        <dbReference type="ARBA" id="ARBA00022692"/>
    </source>
</evidence>
<protein>
    <recommendedName>
        <fullName evidence="7">Heparan-sulfate 6-O-sulfotransferase</fullName>
        <ecNumber evidence="7">2.8.2.-</ecNumber>
    </recommendedName>
</protein>
<dbReference type="InterPro" id="IPR027417">
    <property type="entry name" value="P-loop_NTPase"/>
</dbReference>
<dbReference type="Proteomes" id="UP000252519">
    <property type="component" value="Unassembled WGS sequence"/>
</dbReference>
<gene>
    <name evidence="9" type="ORF">ANCCAN_27798</name>
</gene>
<comment type="function">
    <text evidence="7">6-O-sulfation enzyme which catalyzes the transfer of sulfate from 3'-phosphoadenosine 5'-phosphosulfate (PAPS) to position 6 of the N-sulfoglucosamine residue (GlcNS) of heparan sulfate.</text>
</comment>
<comment type="catalytic activity">
    <reaction evidence="7">
        <text>alpha-D-glucosaminyl-[heparan sulfate](n) + 3'-phosphoadenylyl sulfate = 6-sulfo-alpha-D-glucosaminyl-[heparan sulfate](n) + adenosine 3',5'-bisphosphate + H(+)</text>
        <dbReference type="Rhea" id="RHEA:56604"/>
        <dbReference type="Rhea" id="RHEA-COMP:9830"/>
        <dbReference type="Rhea" id="RHEA-COMP:14621"/>
        <dbReference type="ChEBI" id="CHEBI:15378"/>
        <dbReference type="ChEBI" id="CHEBI:58339"/>
        <dbReference type="ChEBI" id="CHEBI:58343"/>
        <dbReference type="ChEBI" id="CHEBI:58388"/>
        <dbReference type="ChEBI" id="CHEBI:140604"/>
    </reaction>
</comment>
<keyword evidence="10" id="KW-1185">Reference proteome</keyword>
<accession>A0A368F6G5</accession>
<keyword evidence="5 7" id="KW-0472">Membrane</keyword>
<proteinExistence type="inferred from homology"/>
<evidence type="ECO:0000256" key="7">
    <source>
        <dbReference type="RuleBase" id="RU364122"/>
    </source>
</evidence>
<dbReference type="EMBL" id="JOJR01007180">
    <property type="protein sequence ID" value="RCN26475.1"/>
    <property type="molecule type" value="Genomic_DNA"/>
</dbReference>
<sequence length="200" mass="22673">MLRRQDNRANSTTFSRKLIVFVFVVLSAPAVYLIIGSSANQYQYSDYTSSTSELKSNGNNGKENSISSRLEAPVSTESDSPWDTSFTHLMENPQQSFSIAGNDVLVFVHIQKTAGTSFEKFLVRHLNIEQPCQCVKGKKRCTCSRPNKRNEVCTFFCLFTFPSFTLWFLLSTTLLFADQFWVLYTTFSFSCYSGSRSSIT</sequence>
<dbReference type="EC" id="2.8.2.-" evidence="7"/>
<evidence type="ECO:0000256" key="4">
    <source>
        <dbReference type="ARBA" id="ARBA00022989"/>
    </source>
</evidence>
<name>A0A368F6G5_ANCCA</name>
<dbReference type="STRING" id="29170.A0A368F6G5"/>
<evidence type="ECO:0000256" key="5">
    <source>
        <dbReference type="ARBA" id="ARBA00023136"/>
    </source>
</evidence>
<comment type="caution">
    <text evidence="7">Lacks conserved residue(s) required for the propagation of feature annotation.</text>
</comment>
<evidence type="ECO:0000256" key="8">
    <source>
        <dbReference type="SAM" id="MobiDB-lite"/>
    </source>
</evidence>
<dbReference type="GO" id="GO:0017095">
    <property type="term" value="F:heparan sulfate 6-sulfotransferase activity"/>
    <property type="evidence" value="ECO:0007669"/>
    <property type="project" value="TreeGrafter"/>
</dbReference>
<dbReference type="InterPro" id="IPR010635">
    <property type="entry name" value="Heparan_SO4-6-sulfoTrfase"/>
</dbReference>
<keyword evidence="2 7" id="KW-0808">Transferase</keyword>
<evidence type="ECO:0000313" key="9">
    <source>
        <dbReference type="EMBL" id="RCN26475.1"/>
    </source>
</evidence>
<dbReference type="GO" id="GO:0016020">
    <property type="term" value="C:membrane"/>
    <property type="evidence" value="ECO:0007669"/>
    <property type="project" value="UniProtKB-SubCell"/>
</dbReference>
<keyword evidence="3 7" id="KW-0812">Transmembrane</keyword>
<feature type="compositionally biased region" description="Polar residues" evidence="8">
    <location>
        <begin position="53"/>
        <end position="68"/>
    </location>
</feature>
<feature type="transmembrane region" description="Helical" evidence="7">
    <location>
        <begin position="155"/>
        <end position="177"/>
    </location>
</feature>
<comment type="similarity">
    <text evidence="7">Belongs to the sulfotransferase 6 family.</text>
</comment>
<evidence type="ECO:0000313" key="10">
    <source>
        <dbReference type="Proteomes" id="UP000252519"/>
    </source>
</evidence>
<evidence type="ECO:0000256" key="1">
    <source>
        <dbReference type="ARBA" id="ARBA00004167"/>
    </source>
</evidence>
<feature type="region of interest" description="Disordered" evidence="8">
    <location>
        <begin position="50"/>
        <end position="80"/>
    </location>
</feature>
<dbReference type="PANTHER" id="PTHR12812">
    <property type="entry name" value="HEPARAN SULFATE 6-O-SULFOTRANSFERASE 3"/>
    <property type="match status" value="1"/>
</dbReference>
<reference evidence="9 10" key="1">
    <citation type="submission" date="2014-10" db="EMBL/GenBank/DDBJ databases">
        <title>Draft genome of the hookworm Ancylostoma caninum.</title>
        <authorList>
            <person name="Mitreva M."/>
        </authorList>
    </citation>
    <scope>NUCLEOTIDE SEQUENCE [LARGE SCALE GENOMIC DNA]</scope>
    <source>
        <strain evidence="9 10">Baltimore</strain>
    </source>
</reference>